<dbReference type="Proteomes" id="UP000765509">
    <property type="component" value="Unassembled WGS sequence"/>
</dbReference>
<evidence type="ECO:0000256" key="1">
    <source>
        <dbReference type="SAM" id="MobiDB-lite"/>
    </source>
</evidence>
<accession>A0A9Q3P2F2</accession>
<evidence type="ECO:0000313" key="2">
    <source>
        <dbReference type="EMBL" id="MBW0548493.1"/>
    </source>
</evidence>
<reference evidence="2" key="1">
    <citation type="submission" date="2021-03" db="EMBL/GenBank/DDBJ databases">
        <title>Draft genome sequence of rust myrtle Austropuccinia psidii MF-1, a brazilian biotype.</title>
        <authorList>
            <person name="Quecine M.C."/>
            <person name="Pachon D.M.R."/>
            <person name="Bonatelli M.L."/>
            <person name="Correr F.H."/>
            <person name="Franceschini L.M."/>
            <person name="Leite T.F."/>
            <person name="Margarido G.R.A."/>
            <person name="Almeida C.A."/>
            <person name="Ferrarezi J.A."/>
            <person name="Labate C.A."/>
        </authorList>
    </citation>
    <scope>NUCLEOTIDE SEQUENCE</scope>
    <source>
        <strain evidence="2">MF-1</strain>
    </source>
</reference>
<protein>
    <submittedName>
        <fullName evidence="2">Uncharacterized protein</fullName>
    </submittedName>
</protein>
<keyword evidence="3" id="KW-1185">Reference proteome</keyword>
<gene>
    <name evidence="2" type="ORF">O181_088208</name>
</gene>
<feature type="region of interest" description="Disordered" evidence="1">
    <location>
        <begin position="103"/>
        <end position="127"/>
    </location>
</feature>
<sequence>MMILKKYIEQELEARVLVTKRLSPPRIAEHKESKNKERRVQFKEEVFPGMQEALKKMKELTKTLKGQKEVVKDEAPAENEDVKQFMDQLNGLTNVAKPQKEIINNPQSKNQGFRPRDNVSPPPNRSVPYVQAQNVPKFSVKCYYFMEEGHSVGRCSELVEDQNKKWAIRKGLNYLYPNWERVPNDGKFPPKYLVREFQKEQEELKRK</sequence>
<name>A0A9Q3P2F2_9BASI</name>
<evidence type="ECO:0000313" key="3">
    <source>
        <dbReference type="Proteomes" id="UP000765509"/>
    </source>
</evidence>
<dbReference type="EMBL" id="AVOT02053717">
    <property type="protein sequence ID" value="MBW0548493.1"/>
    <property type="molecule type" value="Genomic_DNA"/>
</dbReference>
<organism evidence="2 3">
    <name type="scientific">Austropuccinia psidii MF-1</name>
    <dbReference type="NCBI Taxonomy" id="1389203"/>
    <lineage>
        <taxon>Eukaryota</taxon>
        <taxon>Fungi</taxon>
        <taxon>Dikarya</taxon>
        <taxon>Basidiomycota</taxon>
        <taxon>Pucciniomycotina</taxon>
        <taxon>Pucciniomycetes</taxon>
        <taxon>Pucciniales</taxon>
        <taxon>Sphaerophragmiaceae</taxon>
        <taxon>Austropuccinia</taxon>
    </lineage>
</organism>
<comment type="caution">
    <text evidence="2">The sequence shown here is derived from an EMBL/GenBank/DDBJ whole genome shotgun (WGS) entry which is preliminary data.</text>
</comment>
<dbReference type="AlphaFoldDB" id="A0A9Q3P2F2"/>
<dbReference type="OrthoDB" id="2501290at2759"/>
<proteinExistence type="predicted"/>